<dbReference type="PANTHER" id="PTHR47566">
    <property type="match status" value="1"/>
</dbReference>
<name>A0A1R2CJS7_9CILI</name>
<dbReference type="Proteomes" id="UP000187209">
    <property type="component" value="Unassembled WGS sequence"/>
</dbReference>
<evidence type="ECO:0000256" key="1">
    <source>
        <dbReference type="ARBA" id="ARBA00022614"/>
    </source>
</evidence>
<feature type="region of interest" description="Disordered" evidence="3">
    <location>
        <begin position="526"/>
        <end position="547"/>
    </location>
</feature>
<dbReference type="InterPro" id="IPR032675">
    <property type="entry name" value="LRR_dom_sf"/>
</dbReference>
<dbReference type="GO" id="GO:1902412">
    <property type="term" value="P:regulation of mitotic cytokinesis"/>
    <property type="evidence" value="ECO:0007669"/>
    <property type="project" value="TreeGrafter"/>
</dbReference>
<keyword evidence="2" id="KW-0677">Repeat</keyword>
<dbReference type="Pfam" id="PF13516">
    <property type="entry name" value="LRR_6"/>
    <property type="match status" value="2"/>
</dbReference>
<keyword evidence="1" id="KW-0433">Leucine-rich repeat</keyword>
<dbReference type="EMBL" id="MPUH01000129">
    <property type="protein sequence ID" value="OMJ89279.1"/>
    <property type="molecule type" value="Genomic_DNA"/>
</dbReference>
<feature type="region of interest" description="Disordered" evidence="3">
    <location>
        <begin position="472"/>
        <end position="499"/>
    </location>
</feature>
<evidence type="ECO:0000256" key="3">
    <source>
        <dbReference type="SAM" id="MobiDB-lite"/>
    </source>
</evidence>
<dbReference type="GO" id="GO:0031028">
    <property type="term" value="P:septation initiation signaling"/>
    <property type="evidence" value="ECO:0007669"/>
    <property type="project" value="TreeGrafter"/>
</dbReference>
<evidence type="ECO:0000313" key="5">
    <source>
        <dbReference type="Proteomes" id="UP000187209"/>
    </source>
</evidence>
<evidence type="ECO:0000313" key="4">
    <source>
        <dbReference type="EMBL" id="OMJ89279.1"/>
    </source>
</evidence>
<organism evidence="4 5">
    <name type="scientific">Stentor coeruleus</name>
    <dbReference type="NCBI Taxonomy" id="5963"/>
    <lineage>
        <taxon>Eukaryota</taxon>
        <taxon>Sar</taxon>
        <taxon>Alveolata</taxon>
        <taxon>Ciliophora</taxon>
        <taxon>Postciliodesmatophora</taxon>
        <taxon>Heterotrichea</taxon>
        <taxon>Heterotrichida</taxon>
        <taxon>Stentoridae</taxon>
        <taxon>Stentor</taxon>
    </lineage>
</organism>
<evidence type="ECO:0000256" key="2">
    <source>
        <dbReference type="ARBA" id="ARBA00022737"/>
    </source>
</evidence>
<comment type="caution">
    <text evidence="4">The sequence shown here is derived from an EMBL/GenBank/DDBJ whole genome shotgun (WGS) entry which is preliminary data.</text>
</comment>
<dbReference type="Gene3D" id="3.80.10.10">
    <property type="entry name" value="Ribonuclease Inhibitor"/>
    <property type="match status" value="3"/>
</dbReference>
<reference evidence="4 5" key="1">
    <citation type="submission" date="2016-11" db="EMBL/GenBank/DDBJ databases">
        <title>The macronuclear genome of Stentor coeruleus: a giant cell with tiny introns.</title>
        <authorList>
            <person name="Slabodnick M."/>
            <person name="Ruby J.G."/>
            <person name="Reiff S.B."/>
            <person name="Swart E.C."/>
            <person name="Gosai S."/>
            <person name="Prabakaran S."/>
            <person name="Witkowska E."/>
            <person name="Larue G.E."/>
            <person name="Fisher S."/>
            <person name="Freeman R.M."/>
            <person name="Gunawardena J."/>
            <person name="Chu W."/>
            <person name="Stover N.A."/>
            <person name="Gregory B.D."/>
            <person name="Nowacki M."/>
            <person name="Derisi J."/>
            <person name="Roy S.W."/>
            <person name="Marshall W.F."/>
            <person name="Sood P."/>
        </authorList>
    </citation>
    <scope>NUCLEOTIDE SEQUENCE [LARGE SCALE GENOMIC DNA]</scope>
    <source>
        <strain evidence="4">WM001</strain>
    </source>
</reference>
<gene>
    <name evidence="4" type="ORF">SteCoe_8576</name>
</gene>
<dbReference type="PROSITE" id="PS51450">
    <property type="entry name" value="LRR"/>
    <property type="match status" value="2"/>
</dbReference>
<dbReference type="PANTHER" id="PTHR47566:SF1">
    <property type="entry name" value="PROTEIN NUD1"/>
    <property type="match status" value="1"/>
</dbReference>
<dbReference type="OrthoDB" id="6022531at2759"/>
<dbReference type="InterPro" id="IPR052574">
    <property type="entry name" value="CDIRP"/>
</dbReference>
<dbReference type="GO" id="GO:0035591">
    <property type="term" value="F:signaling adaptor activity"/>
    <property type="evidence" value="ECO:0007669"/>
    <property type="project" value="TreeGrafter"/>
</dbReference>
<accession>A0A1R2CJS7</accession>
<dbReference type="AlphaFoldDB" id="A0A1R2CJS7"/>
<proteinExistence type="predicted"/>
<keyword evidence="5" id="KW-1185">Reference proteome</keyword>
<feature type="compositionally biased region" description="Basic residues" evidence="3">
    <location>
        <begin position="534"/>
        <end position="546"/>
    </location>
</feature>
<dbReference type="SMART" id="SM00364">
    <property type="entry name" value="LRR_BAC"/>
    <property type="match status" value="5"/>
</dbReference>
<dbReference type="SUPFAM" id="SSF52058">
    <property type="entry name" value="L domain-like"/>
    <property type="match status" value="1"/>
</dbReference>
<sequence length="767" mass="87197">MINLSNRNLSKYEVPRNTKELDVSYNQLQAVSYIPETLEKLDISHNKIAMVDVVSSKNTLLAMNISYNRLISIEGIICFIKLQILDLSYNFLSYDQFKYLQALPCLKSLNISHNHLNSDLTLSYINAIQTLTELNMSFNDFTKISMKNPMGNLKKLIIDNNKIISLSLNNFPALEYISCIENNLTEFFGLTSLQFLTQLYADGNDLTEIPSLANLRVLSVAHNRLSSLANYPSLEIVNASYNSISRVQKVAFRIQEMIITHNLLVMLPFGMKKLEILDVSHNNMQKLDFLIGCESLKVLSAGFNYLENPEEILIKVGRCPLVELDMGLALEENVYFMYLNALPYLQKLNLCNVTGEDRRRAEVCKEINMEITADFNKLQSSERKIGQNKEQERSLCLEIPEQSTLSKISPNFSLAEDPAKRPYMKNTTTSADSSVELTLVNPYINKIKGKPPIESPRNHCLTPSKTESFSILPSTNTYDIKKSESPLQKSPERAPNPDFSEKINDFYKSIMTQMQQSISNKLSELTKVPPSPRHQCKHHSKHHKNHQSKDLIIDVDAPISKTINHRSFKPSSLKCHTPLSSQGSRCTIIEREFSASPACGSDLYNVASKYAATPSSFSIKKLKESIMKYAIIPPRPILKCEYNSALVTNLNTRSQEYQSLVSFFAYNALKVSQIRKTFTFGLMKGKVFKDLIFYYADTSELSDVLYCSEGFMNKDANFYKRIVNQCAVVLVCLTNISELKEIYKDTYQVWHKKAVVPAYMVSYSNFA</sequence>
<protein>
    <submittedName>
        <fullName evidence="4">Uncharacterized protein</fullName>
    </submittedName>
</protein>
<dbReference type="InterPro" id="IPR001611">
    <property type="entry name" value="Leu-rich_rpt"/>
</dbReference>